<dbReference type="AlphaFoldDB" id="A0A392NYJ7"/>
<feature type="non-terminal residue" evidence="1">
    <location>
        <position position="58"/>
    </location>
</feature>
<keyword evidence="2" id="KW-1185">Reference proteome</keyword>
<comment type="caution">
    <text evidence="1">The sequence shown here is derived from an EMBL/GenBank/DDBJ whole genome shotgun (WGS) entry which is preliminary data.</text>
</comment>
<organism evidence="1 2">
    <name type="scientific">Trifolium medium</name>
    <dbReference type="NCBI Taxonomy" id="97028"/>
    <lineage>
        <taxon>Eukaryota</taxon>
        <taxon>Viridiplantae</taxon>
        <taxon>Streptophyta</taxon>
        <taxon>Embryophyta</taxon>
        <taxon>Tracheophyta</taxon>
        <taxon>Spermatophyta</taxon>
        <taxon>Magnoliopsida</taxon>
        <taxon>eudicotyledons</taxon>
        <taxon>Gunneridae</taxon>
        <taxon>Pentapetalae</taxon>
        <taxon>rosids</taxon>
        <taxon>fabids</taxon>
        <taxon>Fabales</taxon>
        <taxon>Fabaceae</taxon>
        <taxon>Papilionoideae</taxon>
        <taxon>50 kb inversion clade</taxon>
        <taxon>NPAAA clade</taxon>
        <taxon>Hologalegina</taxon>
        <taxon>IRL clade</taxon>
        <taxon>Trifolieae</taxon>
        <taxon>Trifolium</taxon>
    </lineage>
</organism>
<evidence type="ECO:0000313" key="2">
    <source>
        <dbReference type="Proteomes" id="UP000265520"/>
    </source>
</evidence>
<dbReference type="EMBL" id="LXQA010052633">
    <property type="protein sequence ID" value="MCI03575.1"/>
    <property type="molecule type" value="Genomic_DNA"/>
</dbReference>
<accession>A0A392NYJ7</accession>
<protein>
    <submittedName>
        <fullName evidence="1">Pentatricopeptide repeat-containing protein</fullName>
    </submittedName>
</protein>
<dbReference type="Proteomes" id="UP000265520">
    <property type="component" value="Unassembled WGS sequence"/>
</dbReference>
<name>A0A392NYJ7_9FABA</name>
<evidence type="ECO:0000313" key="1">
    <source>
        <dbReference type="EMBL" id="MCI03575.1"/>
    </source>
</evidence>
<sequence length="58" mass="6554">MFGCRIMREEDVGRKCQLNAQDCSSNDKSFGGDKKGQHAVFNVLDTMIKSSLDRLKIM</sequence>
<proteinExistence type="predicted"/>
<reference evidence="1 2" key="1">
    <citation type="journal article" date="2018" name="Front. Plant Sci.">
        <title>Red Clover (Trifolium pratense) and Zigzag Clover (T. medium) - A Picture of Genomic Similarities and Differences.</title>
        <authorList>
            <person name="Dluhosova J."/>
            <person name="Istvanek J."/>
            <person name="Nedelnik J."/>
            <person name="Repkova J."/>
        </authorList>
    </citation>
    <scope>NUCLEOTIDE SEQUENCE [LARGE SCALE GENOMIC DNA]</scope>
    <source>
        <strain evidence="2">cv. 10/8</strain>
        <tissue evidence="1">Leaf</tissue>
    </source>
</reference>